<organism evidence="1 2">
    <name type="scientific">Trichonephila clavipes</name>
    <name type="common">Golden silk orbweaver</name>
    <name type="synonym">Nephila clavipes</name>
    <dbReference type="NCBI Taxonomy" id="2585209"/>
    <lineage>
        <taxon>Eukaryota</taxon>
        <taxon>Metazoa</taxon>
        <taxon>Ecdysozoa</taxon>
        <taxon>Arthropoda</taxon>
        <taxon>Chelicerata</taxon>
        <taxon>Arachnida</taxon>
        <taxon>Araneae</taxon>
        <taxon>Araneomorphae</taxon>
        <taxon>Entelegynae</taxon>
        <taxon>Araneoidea</taxon>
        <taxon>Nephilidae</taxon>
        <taxon>Trichonephila</taxon>
    </lineage>
</organism>
<dbReference type="GO" id="GO:0015074">
    <property type="term" value="P:DNA integration"/>
    <property type="evidence" value="ECO:0007669"/>
    <property type="project" value="TreeGrafter"/>
</dbReference>
<dbReference type="GO" id="GO:0046975">
    <property type="term" value="F:histone H3K36 methyltransferase activity"/>
    <property type="evidence" value="ECO:0007669"/>
    <property type="project" value="TreeGrafter"/>
</dbReference>
<dbReference type="GO" id="GO:0003697">
    <property type="term" value="F:single-stranded DNA binding"/>
    <property type="evidence" value="ECO:0007669"/>
    <property type="project" value="TreeGrafter"/>
</dbReference>
<reference evidence="1" key="1">
    <citation type="submission" date="2020-08" db="EMBL/GenBank/DDBJ databases">
        <title>Multicomponent nature underlies the extraordinary mechanical properties of spider dragline silk.</title>
        <authorList>
            <person name="Kono N."/>
            <person name="Nakamura H."/>
            <person name="Mori M."/>
            <person name="Yoshida Y."/>
            <person name="Ohtoshi R."/>
            <person name="Malay A.D."/>
            <person name="Moran D.A.P."/>
            <person name="Tomita M."/>
            <person name="Numata K."/>
            <person name="Arakawa K."/>
        </authorList>
    </citation>
    <scope>NUCLEOTIDE SEQUENCE</scope>
</reference>
<evidence type="ECO:0000313" key="2">
    <source>
        <dbReference type="Proteomes" id="UP000887159"/>
    </source>
</evidence>
<dbReference type="GO" id="GO:0003690">
    <property type="term" value="F:double-stranded DNA binding"/>
    <property type="evidence" value="ECO:0007669"/>
    <property type="project" value="TreeGrafter"/>
</dbReference>
<dbReference type="GO" id="GO:0000014">
    <property type="term" value="F:single-stranded DNA endodeoxyribonuclease activity"/>
    <property type="evidence" value="ECO:0007669"/>
    <property type="project" value="TreeGrafter"/>
</dbReference>
<dbReference type="PANTHER" id="PTHR46060">
    <property type="entry name" value="MARINER MOS1 TRANSPOSASE-LIKE PROTEIN"/>
    <property type="match status" value="1"/>
</dbReference>
<comment type="caution">
    <text evidence="1">The sequence shown here is derived from an EMBL/GenBank/DDBJ whole genome shotgun (WGS) entry which is preliminary data.</text>
</comment>
<gene>
    <name evidence="1" type="primary">105621704</name>
    <name evidence="1" type="ORF">TNCV_1073781</name>
</gene>
<dbReference type="GO" id="GO:0042800">
    <property type="term" value="F:histone H3K4 methyltransferase activity"/>
    <property type="evidence" value="ECO:0007669"/>
    <property type="project" value="TreeGrafter"/>
</dbReference>
<protein>
    <submittedName>
        <fullName evidence="1">HTH_48 domain-containing protein</fullName>
    </submittedName>
</protein>
<dbReference type="GO" id="GO:0000793">
    <property type="term" value="C:condensed chromosome"/>
    <property type="evidence" value="ECO:0007669"/>
    <property type="project" value="TreeGrafter"/>
</dbReference>
<dbReference type="GO" id="GO:0044547">
    <property type="term" value="F:DNA topoisomerase binding"/>
    <property type="evidence" value="ECO:0007669"/>
    <property type="project" value="TreeGrafter"/>
</dbReference>
<dbReference type="Proteomes" id="UP000887159">
    <property type="component" value="Unassembled WGS sequence"/>
</dbReference>
<dbReference type="GO" id="GO:0006303">
    <property type="term" value="P:double-strand break repair via nonhomologous end joining"/>
    <property type="evidence" value="ECO:0007669"/>
    <property type="project" value="TreeGrafter"/>
</dbReference>
<dbReference type="GO" id="GO:0005634">
    <property type="term" value="C:nucleus"/>
    <property type="evidence" value="ECO:0007669"/>
    <property type="project" value="TreeGrafter"/>
</dbReference>
<sequence length="132" mass="15263">MIGVHDADTVTAKKFIFGFRQFCSGIFDVKDAPRTSRPVVKKVNKITEIIEVDRHISSVINWIVQKLAIDQKRPELANGRGVVFHQDNSRPHTSVETRQKIWYFGWKVMMHPPYSLNLAPSDYHLFLHCEVS</sequence>
<dbReference type="GO" id="GO:0031297">
    <property type="term" value="P:replication fork processing"/>
    <property type="evidence" value="ECO:0007669"/>
    <property type="project" value="TreeGrafter"/>
</dbReference>
<dbReference type="GO" id="GO:0044774">
    <property type="term" value="P:mitotic DNA integrity checkpoint signaling"/>
    <property type="evidence" value="ECO:0007669"/>
    <property type="project" value="TreeGrafter"/>
</dbReference>
<dbReference type="AlphaFoldDB" id="A0A8X6T391"/>
<dbReference type="GO" id="GO:0035861">
    <property type="term" value="C:site of double-strand break"/>
    <property type="evidence" value="ECO:0007669"/>
    <property type="project" value="TreeGrafter"/>
</dbReference>
<keyword evidence="2" id="KW-1185">Reference proteome</keyword>
<dbReference type="EMBL" id="BMAU01021346">
    <property type="protein sequence ID" value="GFY17643.1"/>
    <property type="molecule type" value="Genomic_DNA"/>
</dbReference>
<dbReference type="Gene3D" id="3.30.420.10">
    <property type="entry name" value="Ribonuclease H-like superfamily/Ribonuclease H"/>
    <property type="match status" value="1"/>
</dbReference>
<dbReference type="PANTHER" id="PTHR46060:SF2">
    <property type="entry name" value="HISTONE-LYSINE N-METHYLTRANSFERASE SETMAR"/>
    <property type="match status" value="1"/>
</dbReference>
<dbReference type="InterPro" id="IPR052709">
    <property type="entry name" value="Transposase-MT_Hybrid"/>
</dbReference>
<dbReference type="GO" id="GO:0000729">
    <property type="term" value="P:DNA double-strand break processing"/>
    <property type="evidence" value="ECO:0007669"/>
    <property type="project" value="TreeGrafter"/>
</dbReference>
<dbReference type="InterPro" id="IPR036397">
    <property type="entry name" value="RNaseH_sf"/>
</dbReference>
<proteinExistence type="predicted"/>
<evidence type="ECO:0000313" key="1">
    <source>
        <dbReference type="EMBL" id="GFY17643.1"/>
    </source>
</evidence>
<accession>A0A8X6T391</accession>
<name>A0A8X6T391_TRICX</name>